<dbReference type="SUPFAM" id="SSF52980">
    <property type="entry name" value="Restriction endonuclease-like"/>
    <property type="match status" value="1"/>
</dbReference>
<keyword evidence="2" id="KW-0540">Nuclease</keyword>
<dbReference type="AlphaFoldDB" id="A0A4Z1RD83"/>
<dbReference type="InterPro" id="IPR011335">
    <property type="entry name" value="Restrct_endonuc-II-like"/>
</dbReference>
<dbReference type="PANTHER" id="PTHR38590:SF1">
    <property type="entry name" value="BLL0828 PROTEIN"/>
    <property type="match status" value="1"/>
</dbReference>
<dbReference type="EMBL" id="SPUH01000001">
    <property type="protein sequence ID" value="TKS54778.1"/>
    <property type="molecule type" value="Genomic_DNA"/>
</dbReference>
<protein>
    <submittedName>
        <fullName evidence="2">Endonuclease domain-containing protein</fullName>
    </submittedName>
</protein>
<evidence type="ECO:0000259" key="1">
    <source>
        <dbReference type="Pfam" id="PF04480"/>
    </source>
</evidence>
<keyword evidence="3" id="KW-1185">Reference proteome</keyword>
<dbReference type="Gene3D" id="3.40.960.10">
    <property type="entry name" value="VSR Endonuclease"/>
    <property type="match status" value="1"/>
</dbReference>
<dbReference type="InterPro" id="IPR007569">
    <property type="entry name" value="DUF559"/>
</dbReference>
<name>A0A4Z1RD83_9GAMM</name>
<feature type="domain" description="DUF559" evidence="1">
    <location>
        <begin position="8"/>
        <end position="109"/>
    </location>
</feature>
<proteinExistence type="predicted"/>
<accession>A0A4Z1RD83</accession>
<dbReference type="CDD" id="cd01038">
    <property type="entry name" value="Endonuclease_DUF559"/>
    <property type="match status" value="1"/>
</dbReference>
<evidence type="ECO:0000313" key="3">
    <source>
        <dbReference type="Proteomes" id="UP000298681"/>
    </source>
</evidence>
<dbReference type="Pfam" id="PF04480">
    <property type="entry name" value="DUF559"/>
    <property type="match status" value="1"/>
</dbReference>
<gene>
    <name evidence="2" type="ORF">E4582_08400</name>
</gene>
<dbReference type="GO" id="GO:0004519">
    <property type="term" value="F:endonuclease activity"/>
    <property type="evidence" value="ECO:0007669"/>
    <property type="project" value="UniProtKB-KW"/>
</dbReference>
<dbReference type="Proteomes" id="UP000298681">
    <property type="component" value="Unassembled WGS sequence"/>
</dbReference>
<sequence length="129" mass="14831">MRQNAKHGFARQLRREMTDAEQLMWFHLRNRAMLGAKFRRQCPVGPFVADFVCAEARLIVEIDGSQHGSDVDAARTRFLERRGYRVLRFWNHDVLVRTAQVLEVIVAEVDVADSGCTTVASRWSEVQQA</sequence>
<dbReference type="PANTHER" id="PTHR38590">
    <property type="entry name" value="BLL0828 PROTEIN"/>
    <property type="match status" value="1"/>
</dbReference>
<dbReference type="InterPro" id="IPR047216">
    <property type="entry name" value="Endonuclease_DUF559_bact"/>
</dbReference>
<dbReference type="RefSeq" id="WP_134674134.1">
    <property type="nucleotide sequence ID" value="NZ_SPUH01000001.1"/>
</dbReference>
<keyword evidence="2" id="KW-0255">Endonuclease</keyword>
<keyword evidence="2" id="KW-0378">Hydrolase</keyword>
<organism evidence="2 3">
    <name type="scientific">Luteimonas yindakuii</name>
    <dbReference type="NCBI Taxonomy" id="2565782"/>
    <lineage>
        <taxon>Bacteria</taxon>
        <taxon>Pseudomonadati</taxon>
        <taxon>Pseudomonadota</taxon>
        <taxon>Gammaproteobacteria</taxon>
        <taxon>Lysobacterales</taxon>
        <taxon>Lysobacteraceae</taxon>
        <taxon>Luteimonas</taxon>
    </lineage>
</organism>
<evidence type="ECO:0000313" key="2">
    <source>
        <dbReference type="EMBL" id="TKS54778.1"/>
    </source>
</evidence>
<comment type="caution">
    <text evidence="2">The sequence shown here is derived from an EMBL/GenBank/DDBJ whole genome shotgun (WGS) entry which is preliminary data.</text>
</comment>
<reference evidence="2 3" key="1">
    <citation type="submission" date="2019-01" db="EMBL/GenBank/DDBJ databases">
        <authorList>
            <person name="Zhang S."/>
        </authorList>
    </citation>
    <scope>NUCLEOTIDE SEQUENCE [LARGE SCALE GENOMIC DNA]</scope>
    <source>
        <strain evidence="2 3">1626</strain>
    </source>
</reference>